<keyword evidence="5" id="KW-0029">Amino-acid transport</keyword>
<evidence type="ECO:0000256" key="8">
    <source>
        <dbReference type="SAM" id="Phobius"/>
    </source>
</evidence>
<feature type="transmembrane region" description="Helical" evidence="8">
    <location>
        <begin position="45"/>
        <end position="64"/>
    </location>
</feature>
<evidence type="ECO:0000256" key="1">
    <source>
        <dbReference type="ARBA" id="ARBA00004651"/>
    </source>
</evidence>
<dbReference type="AlphaFoldDB" id="A0A1I2PIN1"/>
<feature type="transmembrane region" description="Helical" evidence="8">
    <location>
        <begin position="204"/>
        <end position="221"/>
    </location>
</feature>
<feature type="transmembrane region" description="Helical" evidence="8">
    <location>
        <begin position="430"/>
        <end position="448"/>
    </location>
</feature>
<dbReference type="InterPro" id="IPR004841">
    <property type="entry name" value="AA-permease/SLC12A_dom"/>
</dbReference>
<dbReference type="GO" id="GO:0006865">
    <property type="term" value="P:amino acid transport"/>
    <property type="evidence" value="ECO:0007669"/>
    <property type="project" value="UniProtKB-KW"/>
</dbReference>
<dbReference type="PANTHER" id="PTHR43495:SF2">
    <property type="entry name" value="D-SERINE_D-ALANINE_GLYCINE TRANSPORTER"/>
    <property type="match status" value="1"/>
</dbReference>
<dbReference type="GO" id="GO:0055085">
    <property type="term" value="P:transmembrane transport"/>
    <property type="evidence" value="ECO:0007669"/>
    <property type="project" value="InterPro"/>
</dbReference>
<feature type="transmembrane region" description="Helical" evidence="8">
    <location>
        <begin position="406"/>
        <end position="424"/>
    </location>
</feature>
<feature type="transmembrane region" description="Helical" evidence="8">
    <location>
        <begin position="242"/>
        <end position="264"/>
    </location>
</feature>
<feature type="domain" description="Amino acid permease/ SLC12A" evidence="9">
    <location>
        <begin position="18"/>
        <end position="445"/>
    </location>
</feature>
<dbReference type="GeneID" id="29802003"/>
<reference evidence="11" key="1">
    <citation type="submission" date="2016-10" db="EMBL/GenBank/DDBJ databases">
        <authorList>
            <person name="Varghese N."/>
            <person name="Submissions S."/>
        </authorList>
    </citation>
    <scope>NUCLEOTIDE SEQUENCE [LARGE SCALE GENOMIC DNA]</scope>
    <source>
        <strain evidence="11">DSM 20403</strain>
    </source>
</reference>
<evidence type="ECO:0000256" key="3">
    <source>
        <dbReference type="ARBA" id="ARBA00022475"/>
    </source>
</evidence>
<keyword evidence="6 8" id="KW-1133">Transmembrane helix</keyword>
<feature type="transmembrane region" description="Helical" evidence="8">
    <location>
        <begin position="335"/>
        <end position="356"/>
    </location>
</feature>
<feature type="transmembrane region" description="Helical" evidence="8">
    <location>
        <begin position="126"/>
        <end position="144"/>
    </location>
</feature>
<organism evidence="10 11">
    <name type="scientific">Ligilactobacillus ruminis DSM 20403 = NBRC 102161</name>
    <dbReference type="NCBI Taxonomy" id="1423798"/>
    <lineage>
        <taxon>Bacteria</taxon>
        <taxon>Bacillati</taxon>
        <taxon>Bacillota</taxon>
        <taxon>Bacilli</taxon>
        <taxon>Lactobacillales</taxon>
        <taxon>Lactobacillaceae</taxon>
        <taxon>Ligilactobacillus</taxon>
    </lineage>
</organism>
<protein>
    <submittedName>
        <fullName evidence="10">L-asparagine transporter</fullName>
    </submittedName>
</protein>
<evidence type="ECO:0000313" key="11">
    <source>
        <dbReference type="Proteomes" id="UP000182635"/>
    </source>
</evidence>
<feature type="transmembrane region" description="Helical" evidence="8">
    <location>
        <begin position="156"/>
        <end position="174"/>
    </location>
</feature>
<gene>
    <name evidence="10" type="ORF">SAMN02910432_00002</name>
</gene>
<dbReference type="OrthoDB" id="9780162at2"/>
<feature type="transmembrane region" description="Helical" evidence="8">
    <location>
        <begin position="362"/>
        <end position="386"/>
    </location>
</feature>
<sequence length="459" mass="50995">MEQINKDGTRRELTNFNVQMIALGGAIGTGLFLGAGQTIHRTGPSILLVYLVVGLFFSVMMRAIGEMMYKDPSQHTFVAFIHQYLGADFGKFAEWSYWMTLILAGMAELIAIATYIRLWIPNVPAWLIEILILGILSIINLSIVRLFGKTESMLSIIKIIAIIALIFVGIWMIAVHHKNPVGTSAGLGNVTKDYTAFPHGFREFLNAFPMVFFSFEGMEFIGITTAETKNPRQVLPLAVKQVVFRILIFYIGALFVIMAITPWQQISQSSSPFVQVFQIAGMPAASQIINFVVIVAATSALNSAIFSSGRHLYQLAVESDSKFLSKLRHVSKSGIPSYAVLFSACLMLFGPVLSAFKALSAAFSLVASICGDIYILVCILTMIAHYRYRQSSDFMEDGFKMPAYKILNPLTIAFFSFVFITMFFNKENVIPAVGALIWLIVFLTVVKFRKIKESPDTIV</sequence>
<dbReference type="PANTHER" id="PTHR43495">
    <property type="entry name" value="GABA PERMEASE"/>
    <property type="match status" value="1"/>
</dbReference>
<evidence type="ECO:0000256" key="4">
    <source>
        <dbReference type="ARBA" id="ARBA00022692"/>
    </source>
</evidence>
<dbReference type="EMBL" id="FOPI01000003">
    <property type="protein sequence ID" value="SFG13496.1"/>
    <property type="molecule type" value="Genomic_DNA"/>
</dbReference>
<feature type="transmembrane region" description="Helical" evidence="8">
    <location>
        <begin position="20"/>
        <end position="39"/>
    </location>
</feature>
<feature type="transmembrane region" description="Helical" evidence="8">
    <location>
        <begin position="97"/>
        <end position="120"/>
    </location>
</feature>
<evidence type="ECO:0000259" key="9">
    <source>
        <dbReference type="Pfam" id="PF00324"/>
    </source>
</evidence>
<dbReference type="Pfam" id="PF00324">
    <property type="entry name" value="AA_permease"/>
    <property type="match status" value="1"/>
</dbReference>
<comment type="subcellular location">
    <subcellularLocation>
        <location evidence="1">Cell membrane</location>
        <topology evidence="1">Multi-pass membrane protein</topology>
    </subcellularLocation>
</comment>
<accession>A0A1I2PIN1</accession>
<dbReference type="FunFam" id="1.20.1740.10:FF:000001">
    <property type="entry name" value="Amino acid permease"/>
    <property type="match status" value="1"/>
</dbReference>
<dbReference type="RefSeq" id="WP_014073588.1">
    <property type="nucleotide sequence ID" value="NZ_AYYL01000001.1"/>
</dbReference>
<dbReference type="GO" id="GO:0005886">
    <property type="term" value="C:plasma membrane"/>
    <property type="evidence" value="ECO:0007669"/>
    <property type="project" value="UniProtKB-SubCell"/>
</dbReference>
<evidence type="ECO:0000313" key="10">
    <source>
        <dbReference type="EMBL" id="SFG13496.1"/>
    </source>
</evidence>
<evidence type="ECO:0000256" key="5">
    <source>
        <dbReference type="ARBA" id="ARBA00022970"/>
    </source>
</evidence>
<evidence type="ECO:0000256" key="2">
    <source>
        <dbReference type="ARBA" id="ARBA00022448"/>
    </source>
</evidence>
<dbReference type="Proteomes" id="UP000182635">
    <property type="component" value="Unassembled WGS sequence"/>
</dbReference>
<keyword evidence="2" id="KW-0813">Transport</keyword>
<keyword evidence="4 8" id="KW-0812">Transmembrane</keyword>
<dbReference type="Gene3D" id="1.20.1740.10">
    <property type="entry name" value="Amino acid/polyamine transporter I"/>
    <property type="match status" value="1"/>
</dbReference>
<evidence type="ECO:0000256" key="7">
    <source>
        <dbReference type="ARBA" id="ARBA00023136"/>
    </source>
</evidence>
<evidence type="ECO:0000256" key="6">
    <source>
        <dbReference type="ARBA" id="ARBA00022989"/>
    </source>
</evidence>
<name>A0A1I2PIN1_9LACO</name>
<keyword evidence="3" id="KW-1003">Cell membrane</keyword>
<keyword evidence="7 8" id="KW-0472">Membrane</keyword>
<feature type="transmembrane region" description="Helical" evidence="8">
    <location>
        <begin position="284"/>
        <end position="306"/>
    </location>
</feature>
<proteinExistence type="predicted"/>
<dbReference type="PIRSF" id="PIRSF006060">
    <property type="entry name" value="AA_transporter"/>
    <property type="match status" value="1"/>
</dbReference>